<evidence type="ECO:0000256" key="3">
    <source>
        <dbReference type="PROSITE-ProRule" id="PRU00192"/>
    </source>
</evidence>
<dbReference type="Gene3D" id="1.25.40.20">
    <property type="entry name" value="Ankyrin repeat-containing domain"/>
    <property type="match status" value="2"/>
</dbReference>
<sequence length="618" mass="69551">MKDIHQEDSNDFVPDNSTGTVFIRIAVPELKNQKCLQFQLDDTVWQAKQRILAAFAKDLRDALNYGLYLPPMNGRAGKFLEEERFLKEYPLQGPIGFLEFKYKRRVYKLMQLNPRKLKQLHSKSNLKHFLEFVRNGNVERINKMTSKGLDPNFHDQDNGETPLTVAATLGRDKTREVMITLVSGGAHIDFRNRSGLTAMHRAAIVGNAEAIKTLLDLGASADYKDGRGLTPLYYSVSNDTNQACTEMLLHERAYVGTHDDQGWCEIHQACRYGRVQHLEHLLFYGAELDVQNASGNTPLHVCAAYNQEACARVLLFRGADRSIMNYSNQTAYQVAVIANNMDLADLIKNHKEEDVVPIREMPKYSERRKNASMTPSMRSLIRSRSDPRLHASVLEEQMLQASSQQNLTTLSDFYDTASYNPSYASYPSSHDYNSDSPCSLSVSSASSGPRSAVYTGQSAVKNKFYTEPRRRPLLRERSFICVKSYTANDFADLSLARGEFVKVLGVTDQGLLEGRTLDGREGNFPPTHVDEVQLRKADSLGDLVSGDIVAMHRNTLAALVMTERENDPWPGGQSQISVICVLQQSPQIRTCSVISDHRDILELMLVDCSRSHCVNQYC</sequence>
<comment type="caution">
    <text evidence="5">The sequence shown here is derived from an EMBL/GenBank/DDBJ whole genome shotgun (WGS) entry which is preliminary data.</text>
</comment>
<evidence type="ECO:0000259" key="4">
    <source>
        <dbReference type="PROSITE" id="PS50002"/>
    </source>
</evidence>
<accession>A0ABD0L5H5</accession>
<dbReference type="Gene3D" id="2.30.30.40">
    <property type="entry name" value="SH3 Domains"/>
    <property type="match status" value="1"/>
</dbReference>
<keyword evidence="2" id="KW-0040">ANK repeat</keyword>
<dbReference type="Proteomes" id="UP001519460">
    <property type="component" value="Unassembled WGS sequence"/>
</dbReference>
<dbReference type="CDD" id="cd17091">
    <property type="entry name" value="FERM_F0_SHANK"/>
    <property type="match status" value="1"/>
</dbReference>
<feature type="repeat" description="ANK" evidence="2">
    <location>
        <begin position="194"/>
        <end position="226"/>
    </location>
</feature>
<feature type="repeat" description="ANK" evidence="2">
    <location>
        <begin position="294"/>
        <end position="326"/>
    </location>
</feature>
<dbReference type="SUPFAM" id="SSF48403">
    <property type="entry name" value="Ankyrin repeat"/>
    <property type="match status" value="1"/>
</dbReference>
<dbReference type="SMART" id="SM00248">
    <property type="entry name" value="ANK"/>
    <property type="match status" value="6"/>
</dbReference>
<dbReference type="Pfam" id="PF12796">
    <property type="entry name" value="Ank_2"/>
    <property type="match status" value="2"/>
</dbReference>
<name>A0ABD0L5H5_9CAEN</name>
<evidence type="ECO:0000256" key="2">
    <source>
        <dbReference type="PROSITE-ProRule" id="PRU00023"/>
    </source>
</evidence>
<evidence type="ECO:0000256" key="1">
    <source>
        <dbReference type="ARBA" id="ARBA00022443"/>
    </source>
</evidence>
<dbReference type="FunFam" id="3.10.20.90:FF:000029">
    <property type="entry name" value="SH3 and multiple ankyrin repeat domains protein 1"/>
    <property type="match status" value="1"/>
</dbReference>
<dbReference type="Gene3D" id="3.10.20.90">
    <property type="entry name" value="Phosphatidylinositol 3-kinase Catalytic Subunit, Chain A, domain 1"/>
    <property type="match status" value="1"/>
</dbReference>
<dbReference type="PANTHER" id="PTHR24135:SF28">
    <property type="entry name" value="LD13733P"/>
    <property type="match status" value="1"/>
</dbReference>
<feature type="repeat" description="ANK" evidence="2">
    <location>
        <begin position="158"/>
        <end position="193"/>
    </location>
</feature>
<dbReference type="Pfam" id="PF07653">
    <property type="entry name" value="SH3_2"/>
    <property type="match status" value="1"/>
</dbReference>
<feature type="domain" description="SH3" evidence="4">
    <location>
        <begin position="474"/>
        <end position="534"/>
    </location>
</feature>
<protein>
    <recommendedName>
        <fullName evidence="4">SH3 domain-containing protein</fullName>
    </recommendedName>
</protein>
<dbReference type="PROSITE" id="PS50088">
    <property type="entry name" value="ANK_REPEAT"/>
    <property type="match status" value="4"/>
</dbReference>
<dbReference type="PROSITE" id="PS50002">
    <property type="entry name" value="SH3"/>
    <property type="match status" value="1"/>
</dbReference>
<dbReference type="InterPro" id="IPR002110">
    <property type="entry name" value="Ankyrin_rpt"/>
</dbReference>
<reference evidence="5 6" key="1">
    <citation type="journal article" date="2023" name="Sci. Data">
        <title>Genome assembly of the Korean intertidal mud-creeper Batillaria attramentaria.</title>
        <authorList>
            <person name="Patra A.K."/>
            <person name="Ho P.T."/>
            <person name="Jun S."/>
            <person name="Lee S.J."/>
            <person name="Kim Y."/>
            <person name="Won Y.J."/>
        </authorList>
    </citation>
    <scope>NUCLEOTIDE SEQUENCE [LARGE SCALE GENOMIC DNA]</scope>
    <source>
        <strain evidence="5">Wonlab-2016</strain>
    </source>
</reference>
<evidence type="ECO:0000313" key="5">
    <source>
        <dbReference type="EMBL" id="KAK7494551.1"/>
    </source>
</evidence>
<feature type="repeat" description="ANK" evidence="2">
    <location>
        <begin position="261"/>
        <end position="293"/>
    </location>
</feature>
<dbReference type="InterPro" id="IPR051569">
    <property type="entry name" value="SHANK"/>
</dbReference>
<proteinExistence type="predicted"/>
<keyword evidence="1 3" id="KW-0728">SH3 domain</keyword>
<dbReference type="SMART" id="SM00326">
    <property type="entry name" value="SH3"/>
    <property type="match status" value="1"/>
</dbReference>
<dbReference type="SUPFAM" id="SSF50044">
    <property type="entry name" value="SH3-domain"/>
    <property type="match status" value="1"/>
</dbReference>
<dbReference type="PANTHER" id="PTHR24135">
    <property type="entry name" value="SH3 AND MULTIPLE ANKYRIN REPEAT DOMAINS PROTEIN"/>
    <property type="match status" value="1"/>
</dbReference>
<organism evidence="5 6">
    <name type="scientific">Batillaria attramentaria</name>
    <dbReference type="NCBI Taxonomy" id="370345"/>
    <lineage>
        <taxon>Eukaryota</taxon>
        <taxon>Metazoa</taxon>
        <taxon>Spiralia</taxon>
        <taxon>Lophotrochozoa</taxon>
        <taxon>Mollusca</taxon>
        <taxon>Gastropoda</taxon>
        <taxon>Caenogastropoda</taxon>
        <taxon>Sorbeoconcha</taxon>
        <taxon>Cerithioidea</taxon>
        <taxon>Batillariidae</taxon>
        <taxon>Batillaria</taxon>
    </lineage>
</organism>
<dbReference type="InterPro" id="IPR036028">
    <property type="entry name" value="SH3-like_dom_sf"/>
</dbReference>
<evidence type="ECO:0000313" key="6">
    <source>
        <dbReference type="Proteomes" id="UP001519460"/>
    </source>
</evidence>
<keyword evidence="6" id="KW-1185">Reference proteome</keyword>
<dbReference type="InterPro" id="IPR001452">
    <property type="entry name" value="SH3_domain"/>
</dbReference>
<dbReference type="PROSITE" id="PS50297">
    <property type="entry name" value="ANK_REP_REGION"/>
    <property type="match status" value="3"/>
</dbReference>
<gene>
    <name evidence="5" type="ORF">BaRGS_00014204</name>
</gene>
<dbReference type="AlphaFoldDB" id="A0ABD0L5H5"/>
<dbReference type="InterPro" id="IPR036770">
    <property type="entry name" value="Ankyrin_rpt-contain_sf"/>
</dbReference>
<dbReference type="EMBL" id="JACVVK020000082">
    <property type="protein sequence ID" value="KAK7494551.1"/>
    <property type="molecule type" value="Genomic_DNA"/>
</dbReference>